<dbReference type="NCBIfam" id="TIGR04183">
    <property type="entry name" value="Por_Secre_tail"/>
    <property type="match status" value="1"/>
</dbReference>
<evidence type="ECO:0000256" key="1">
    <source>
        <dbReference type="SAM" id="SignalP"/>
    </source>
</evidence>
<accession>A0A0S7WNW2</accession>
<gene>
    <name evidence="2" type="ORF">AMJ39_09170</name>
</gene>
<dbReference type="AlphaFoldDB" id="A0A0S7WNW2"/>
<proteinExistence type="predicted"/>
<dbReference type="Gene3D" id="2.60.120.260">
    <property type="entry name" value="Galactose-binding domain-like"/>
    <property type="match status" value="1"/>
</dbReference>
<dbReference type="Proteomes" id="UP000052008">
    <property type="component" value="Unassembled WGS sequence"/>
</dbReference>
<feature type="chain" id="PRO_5006639538" description="FlgD Ig-like domain-containing protein" evidence="1">
    <location>
        <begin position="38"/>
        <end position="302"/>
    </location>
</feature>
<dbReference type="EMBL" id="LIZS01000093">
    <property type="protein sequence ID" value="KPJ51848.1"/>
    <property type="molecule type" value="Genomic_DNA"/>
</dbReference>
<evidence type="ECO:0008006" key="4">
    <source>
        <dbReference type="Google" id="ProtNLM"/>
    </source>
</evidence>
<comment type="caution">
    <text evidence="2">The sequence shown here is derived from an EMBL/GenBank/DDBJ whole genome shotgun (WGS) entry which is preliminary data.</text>
</comment>
<dbReference type="STRING" id="1703770.AMJ39_09170"/>
<sequence length="302" mass="33169">MQYNVRDRVKFLGRPICLLAAAMSVAIIGAFASPARAQNLLLNPGFEAWTGNIPDEWVTPNIPPILEPVTPSTNAYSGQYAAQCAIVQFIDTTYGGWVMQNTGASGRAFTFDFEYLLSGTGSEYAWAEVLLFAGPLAVGAWYDSLDLAPSYTHRTGIAEVIQGQPDADSAFVWLGIFGDQVGSYALFDDVSLTPGVLVDGGDENSPSEFCDRSRIVSAAPNPFRERIAVEYAVSRPERVSIRVYAITGQLVDVLVERRENPGRHRVLWDGRDSRGDRLANGVYFCRLRVGDEVDSRKILFVK</sequence>
<dbReference type="Gene3D" id="2.60.40.4070">
    <property type="match status" value="1"/>
</dbReference>
<dbReference type="InterPro" id="IPR026444">
    <property type="entry name" value="Secre_tail"/>
</dbReference>
<reference evidence="2 3" key="1">
    <citation type="journal article" date="2015" name="Microbiome">
        <title>Genomic resolution of linkages in carbon, nitrogen, and sulfur cycling among widespread estuary sediment bacteria.</title>
        <authorList>
            <person name="Baker B.J."/>
            <person name="Lazar C.S."/>
            <person name="Teske A.P."/>
            <person name="Dick G.J."/>
        </authorList>
    </citation>
    <scope>NUCLEOTIDE SEQUENCE [LARGE SCALE GENOMIC DNA]</scope>
    <source>
        <strain evidence="2">DG_24</strain>
    </source>
</reference>
<feature type="signal peptide" evidence="1">
    <location>
        <begin position="1"/>
        <end position="37"/>
    </location>
</feature>
<evidence type="ECO:0000313" key="2">
    <source>
        <dbReference type="EMBL" id="KPJ51848.1"/>
    </source>
</evidence>
<name>A0A0S7WNW2_UNCT6</name>
<protein>
    <recommendedName>
        <fullName evidence="4">FlgD Ig-like domain-containing protein</fullName>
    </recommendedName>
</protein>
<evidence type="ECO:0000313" key="3">
    <source>
        <dbReference type="Proteomes" id="UP000052008"/>
    </source>
</evidence>
<organism evidence="2 3">
    <name type="scientific">candidate division TA06 bacterium DG_24</name>
    <dbReference type="NCBI Taxonomy" id="1703770"/>
    <lineage>
        <taxon>Bacteria</taxon>
        <taxon>Bacteria division TA06</taxon>
    </lineage>
</organism>
<keyword evidence="1" id="KW-0732">Signal</keyword>